<dbReference type="Gene3D" id="3.55.10.10">
    <property type="entry name" value="Archease domain"/>
    <property type="match status" value="1"/>
</dbReference>
<dbReference type="PANTHER" id="PTHR12682">
    <property type="entry name" value="ARCHEASE"/>
    <property type="match status" value="1"/>
</dbReference>
<gene>
    <name evidence="6" type="ORF">CSA56_06180</name>
</gene>
<protein>
    <submittedName>
        <fullName evidence="6">Protein archease</fullName>
    </submittedName>
</protein>
<accession>A0A2G6KGZ4</accession>
<evidence type="ECO:0000313" key="7">
    <source>
        <dbReference type="Proteomes" id="UP000230821"/>
    </source>
</evidence>
<keyword evidence="3" id="KW-0479">Metal-binding</keyword>
<dbReference type="InterPro" id="IPR036820">
    <property type="entry name" value="Archease_dom_sf"/>
</dbReference>
<keyword evidence="2" id="KW-0819">tRNA processing</keyword>
<reference evidence="6 7" key="1">
    <citation type="submission" date="2017-10" db="EMBL/GenBank/DDBJ databases">
        <title>Novel microbial diversity and functional potential in the marine mammal oral microbiome.</title>
        <authorList>
            <person name="Dudek N.K."/>
            <person name="Sun C.L."/>
            <person name="Burstein D."/>
            <person name="Kantor R.S."/>
            <person name="Aliaga Goltsman D.S."/>
            <person name="Bik E.M."/>
            <person name="Thomas B.C."/>
            <person name="Banfield J.F."/>
            <person name="Relman D.A."/>
        </authorList>
    </citation>
    <scope>NUCLEOTIDE SEQUENCE [LARGE SCALE GENOMIC DNA]</scope>
    <source>
        <strain evidence="6">DOLJORAL78_47_16</strain>
    </source>
</reference>
<name>A0A2G6KGZ4_9BACT</name>
<dbReference type="InterPro" id="IPR002804">
    <property type="entry name" value="Archease"/>
</dbReference>
<comment type="similarity">
    <text evidence="1">Belongs to the archease family.</text>
</comment>
<dbReference type="Proteomes" id="UP000230821">
    <property type="component" value="Unassembled WGS sequence"/>
</dbReference>
<comment type="caution">
    <text evidence="6">The sequence shown here is derived from an EMBL/GenBank/DDBJ whole genome shotgun (WGS) entry which is preliminary data.</text>
</comment>
<evidence type="ECO:0000256" key="4">
    <source>
        <dbReference type="ARBA" id="ARBA00022837"/>
    </source>
</evidence>
<dbReference type="InterPro" id="IPR023572">
    <property type="entry name" value="Archease_dom"/>
</dbReference>
<keyword evidence="4" id="KW-0106">Calcium</keyword>
<dbReference type="GO" id="GO:0008033">
    <property type="term" value="P:tRNA processing"/>
    <property type="evidence" value="ECO:0007669"/>
    <property type="project" value="UniProtKB-KW"/>
</dbReference>
<proteinExistence type="inferred from homology"/>
<dbReference type="Pfam" id="PF01951">
    <property type="entry name" value="Archease"/>
    <property type="match status" value="1"/>
</dbReference>
<dbReference type="GO" id="GO:0046872">
    <property type="term" value="F:metal ion binding"/>
    <property type="evidence" value="ECO:0007669"/>
    <property type="project" value="UniProtKB-KW"/>
</dbReference>
<evidence type="ECO:0000256" key="2">
    <source>
        <dbReference type="ARBA" id="ARBA00022694"/>
    </source>
</evidence>
<feature type="domain" description="Archease" evidence="5">
    <location>
        <begin position="4"/>
        <end position="138"/>
    </location>
</feature>
<evidence type="ECO:0000259" key="5">
    <source>
        <dbReference type="Pfam" id="PF01951"/>
    </source>
</evidence>
<dbReference type="EMBL" id="PDSK01000070">
    <property type="protein sequence ID" value="PIE34948.1"/>
    <property type="molecule type" value="Genomic_DNA"/>
</dbReference>
<dbReference type="PANTHER" id="PTHR12682:SF11">
    <property type="entry name" value="PROTEIN ARCHEASE"/>
    <property type="match status" value="1"/>
</dbReference>
<dbReference type="AlphaFoldDB" id="A0A2G6KGZ4"/>
<evidence type="ECO:0000313" key="6">
    <source>
        <dbReference type="EMBL" id="PIE34948.1"/>
    </source>
</evidence>
<evidence type="ECO:0000256" key="1">
    <source>
        <dbReference type="ARBA" id="ARBA00007963"/>
    </source>
</evidence>
<evidence type="ECO:0000256" key="3">
    <source>
        <dbReference type="ARBA" id="ARBA00022723"/>
    </source>
</evidence>
<sequence length="138" mass="15888">MIPYHEIEHTADVGVDVYGSSFEELLQHAGYALFDTIVDASTIQPAIERTVRISGTDEESLLMNWLRELLYLFSVEQEVYTEFVIQSSHAFQVTAVLKGEALDCERHRFETELKAVTYHQFSVVKEGEQWKARVIFDV</sequence>
<organism evidence="6 7">
    <name type="scientific">candidate division KSB3 bacterium</name>
    <dbReference type="NCBI Taxonomy" id="2044937"/>
    <lineage>
        <taxon>Bacteria</taxon>
        <taxon>candidate division KSB3</taxon>
    </lineage>
</organism>
<dbReference type="SUPFAM" id="SSF69819">
    <property type="entry name" value="MTH1598-like"/>
    <property type="match status" value="1"/>
</dbReference>